<protein>
    <recommendedName>
        <fullName evidence="3">Glycosyl hydrolase family 39</fullName>
    </recommendedName>
</protein>
<comment type="caution">
    <text evidence="1">The sequence shown here is derived from an EMBL/GenBank/DDBJ whole genome shotgun (WGS) entry which is preliminary data.</text>
</comment>
<proteinExistence type="predicted"/>
<dbReference type="Proteomes" id="UP001262754">
    <property type="component" value="Unassembled WGS sequence"/>
</dbReference>
<evidence type="ECO:0008006" key="3">
    <source>
        <dbReference type="Google" id="ProtNLM"/>
    </source>
</evidence>
<gene>
    <name evidence="1" type="ORF">J2800_001600</name>
</gene>
<accession>A0ABU1MY74</accession>
<dbReference type="InterPro" id="IPR006311">
    <property type="entry name" value="TAT_signal"/>
</dbReference>
<dbReference type="RefSeq" id="WP_310030603.1">
    <property type="nucleotide sequence ID" value="NZ_JAVDRL010000004.1"/>
</dbReference>
<name>A0ABU1MY74_9CAUL</name>
<dbReference type="InterPro" id="IPR051923">
    <property type="entry name" value="Glycosyl_Hydrolase_39"/>
</dbReference>
<reference evidence="1 2" key="1">
    <citation type="submission" date="2023-07" db="EMBL/GenBank/DDBJ databases">
        <title>Sorghum-associated microbial communities from plants grown in Nebraska, USA.</title>
        <authorList>
            <person name="Schachtman D."/>
        </authorList>
    </citation>
    <scope>NUCLEOTIDE SEQUENCE [LARGE SCALE GENOMIC DNA]</scope>
    <source>
        <strain evidence="1 2">DS2154</strain>
    </source>
</reference>
<evidence type="ECO:0000313" key="1">
    <source>
        <dbReference type="EMBL" id="MDR6530861.1"/>
    </source>
</evidence>
<dbReference type="PANTHER" id="PTHR12631:SF10">
    <property type="entry name" value="BETA-XYLOSIDASE-LIKE PROTEIN-RELATED"/>
    <property type="match status" value="1"/>
</dbReference>
<dbReference type="InterPro" id="IPR017853">
    <property type="entry name" value="GH"/>
</dbReference>
<dbReference type="SUPFAM" id="SSF51445">
    <property type="entry name" value="(Trans)glycosidases"/>
    <property type="match status" value="1"/>
</dbReference>
<dbReference type="PROSITE" id="PS51318">
    <property type="entry name" value="TAT"/>
    <property type="match status" value="1"/>
</dbReference>
<dbReference type="PANTHER" id="PTHR12631">
    <property type="entry name" value="ALPHA-L-IDURONIDASE"/>
    <property type="match status" value="1"/>
</dbReference>
<keyword evidence="2" id="KW-1185">Reference proteome</keyword>
<dbReference type="EMBL" id="JAVDRL010000004">
    <property type="protein sequence ID" value="MDR6530861.1"/>
    <property type="molecule type" value="Genomic_DNA"/>
</dbReference>
<organism evidence="1 2">
    <name type="scientific">Caulobacter rhizosphaerae</name>
    <dbReference type="NCBI Taxonomy" id="2010972"/>
    <lineage>
        <taxon>Bacteria</taxon>
        <taxon>Pseudomonadati</taxon>
        <taxon>Pseudomonadota</taxon>
        <taxon>Alphaproteobacteria</taxon>
        <taxon>Caulobacterales</taxon>
        <taxon>Caulobacteraceae</taxon>
        <taxon>Caulobacter</taxon>
    </lineage>
</organism>
<dbReference type="Gene3D" id="3.20.20.80">
    <property type="entry name" value="Glycosidases"/>
    <property type="match status" value="1"/>
</dbReference>
<evidence type="ECO:0000313" key="2">
    <source>
        <dbReference type="Proteomes" id="UP001262754"/>
    </source>
</evidence>
<sequence>MSTLIDNPSRRWVLQGAAAASGGLLASLSPPVAGQTLQPRTGQSMHPVSREAFGLHLVGVAGWDQGPGSRNTPLNTFGCRSVRIWDTGATWRRIEGRGKGDYDWSRLDAEMAVWSKGFNDILFCLGQAPDWASAPRRGDNDSWNPNAPNNPQDAADFVTALLRRYPQITGLEHWNEPDKRGHFYSGTVEQLAQISVAQARAARAVRPNIVMVGAAPQSFGDRGDYLRRYLRALKAIDGAGAIDVVSAHTYVMPRQPEQIGVLAEILRGVADDAGFKLPLWSTEFGWGGIKNAPQAGGFADAATGAKVAAAGAVMTQDQAASYIVRAYLVSFASGLERQYFYAVDKPFSAVRLIDFADKARVLPAGQALTYLTGLLEGGQISALWSQDDLRGVEFASPDGRRGQAFWCLDGRQAYVDLTRFKTVRAVTGGPTQPPSPHYLITDSPVFAFA</sequence>